<keyword evidence="3" id="KW-1185">Reference proteome</keyword>
<dbReference type="NCBIfam" id="NF041638">
    <property type="entry name" value="QRL_CxxC_CxxC"/>
    <property type="match status" value="1"/>
</dbReference>
<gene>
    <name evidence="2" type="ORF">HD597_012907</name>
</gene>
<organism evidence="2 3">
    <name type="scientific">Nonomuraea thailandensis</name>
    <dbReference type="NCBI Taxonomy" id="1188745"/>
    <lineage>
        <taxon>Bacteria</taxon>
        <taxon>Bacillati</taxon>
        <taxon>Actinomycetota</taxon>
        <taxon>Actinomycetes</taxon>
        <taxon>Streptosporangiales</taxon>
        <taxon>Streptosporangiaceae</taxon>
        <taxon>Nonomuraea</taxon>
    </lineage>
</organism>
<dbReference type="EMBL" id="JAMZEB010000004">
    <property type="protein sequence ID" value="MCP2365803.1"/>
    <property type="molecule type" value="Genomic_DNA"/>
</dbReference>
<dbReference type="InterPro" id="IPR048142">
    <property type="entry name" value="QRL_CxxC_CxxC"/>
</dbReference>
<evidence type="ECO:0000313" key="2">
    <source>
        <dbReference type="EMBL" id="MCP2365803.1"/>
    </source>
</evidence>
<sequence length="150" mass="16388">MSKARLPFWDPSGSRFGGLPTYPWKMAPPHLATKRQLAADGLRPGGQPVCAQVMWRTTTNGGRAAGVPRTTGVAYLYDRALAKPKREPSPAQLEAIAKALRARRLCPQCGIEKDYCLPKRYGVCLDCHEQGQAGATPAEPSRSDDRREPS</sequence>
<feature type="region of interest" description="Disordered" evidence="1">
    <location>
        <begin position="131"/>
        <end position="150"/>
    </location>
</feature>
<evidence type="ECO:0000256" key="1">
    <source>
        <dbReference type="SAM" id="MobiDB-lite"/>
    </source>
</evidence>
<feature type="compositionally biased region" description="Basic and acidic residues" evidence="1">
    <location>
        <begin position="141"/>
        <end position="150"/>
    </location>
</feature>
<accession>A0A9X2H4H4</accession>
<reference evidence="2" key="1">
    <citation type="submission" date="2022-06" db="EMBL/GenBank/DDBJ databases">
        <title>Sequencing the genomes of 1000 actinobacteria strains.</title>
        <authorList>
            <person name="Klenk H.-P."/>
        </authorList>
    </citation>
    <scope>NUCLEOTIDE SEQUENCE</scope>
    <source>
        <strain evidence="2">DSM 46694</strain>
    </source>
</reference>
<proteinExistence type="predicted"/>
<dbReference type="Proteomes" id="UP001139648">
    <property type="component" value="Unassembled WGS sequence"/>
</dbReference>
<dbReference type="RefSeq" id="WP_253760351.1">
    <property type="nucleotide sequence ID" value="NZ_BAABKA010000019.1"/>
</dbReference>
<evidence type="ECO:0000313" key="3">
    <source>
        <dbReference type="Proteomes" id="UP001139648"/>
    </source>
</evidence>
<dbReference type="AlphaFoldDB" id="A0A9X2H4H4"/>
<name>A0A9X2H4H4_9ACTN</name>
<protein>
    <submittedName>
        <fullName evidence="2">Uncharacterized protein</fullName>
    </submittedName>
</protein>
<comment type="caution">
    <text evidence="2">The sequence shown here is derived from an EMBL/GenBank/DDBJ whole genome shotgun (WGS) entry which is preliminary data.</text>
</comment>